<dbReference type="AlphaFoldDB" id="A0A813WLD5"/>
<dbReference type="Proteomes" id="UP000663828">
    <property type="component" value="Unassembled WGS sequence"/>
</dbReference>
<evidence type="ECO:0008006" key="8">
    <source>
        <dbReference type="Google" id="ProtNLM"/>
    </source>
</evidence>
<protein>
    <recommendedName>
        <fullName evidence="8">Fasciculation and elongation protein zeta-2-like protein</fullName>
    </recommendedName>
</protein>
<dbReference type="GO" id="GO:0030424">
    <property type="term" value="C:axon"/>
    <property type="evidence" value="ECO:0007669"/>
    <property type="project" value="TreeGrafter"/>
</dbReference>
<dbReference type="PANTHER" id="PTHR12394:SF12">
    <property type="entry name" value="LD08195P"/>
    <property type="match status" value="1"/>
</dbReference>
<name>A0A813WLD5_ADIRI</name>
<evidence type="ECO:0000313" key="6">
    <source>
        <dbReference type="Proteomes" id="UP000663828"/>
    </source>
</evidence>
<gene>
    <name evidence="4" type="ORF">EDS130_LOCUS7712</name>
    <name evidence="5" type="ORF">XAT740_LOCUS36734</name>
</gene>
<dbReference type="Proteomes" id="UP000663852">
    <property type="component" value="Unassembled WGS sequence"/>
</dbReference>
<dbReference type="OrthoDB" id="7959977at2759"/>
<dbReference type="GO" id="GO:0005737">
    <property type="term" value="C:cytoplasm"/>
    <property type="evidence" value="ECO:0007669"/>
    <property type="project" value="TreeGrafter"/>
</dbReference>
<keyword evidence="3" id="KW-0175">Coiled coil</keyword>
<dbReference type="EMBL" id="CAJNOR010003796">
    <property type="protein sequence ID" value="CAF1448468.1"/>
    <property type="molecule type" value="Genomic_DNA"/>
</dbReference>
<proteinExistence type="inferred from homology"/>
<organism evidence="4 7">
    <name type="scientific">Adineta ricciae</name>
    <name type="common">Rotifer</name>
    <dbReference type="NCBI Taxonomy" id="249248"/>
    <lineage>
        <taxon>Eukaryota</taxon>
        <taxon>Metazoa</taxon>
        <taxon>Spiralia</taxon>
        <taxon>Gnathifera</taxon>
        <taxon>Rotifera</taxon>
        <taxon>Eurotatoria</taxon>
        <taxon>Bdelloidea</taxon>
        <taxon>Adinetida</taxon>
        <taxon>Adinetidae</taxon>
        <taxon>Adineta</taxon>
    </lineage>
</organism>
<comment type="similarity">
    <text evidence="1">Belongs to the zygin family.</text>
</comment>
<evidence type="ECO:0000313" key="4">
    <source>
        <dbReference type="EMBL" id="CAF0859090.1"/>
    </source>
</evidence>
<reference evidence="4" key="1">
    <citation type="submission" date="2021-02" db="EMBL/GenBank/DDBJ databases">
        <authorList>
            <person name="Nowell W R."/>
        </authorList>
    </citation>
    <scope>NUCLEOTIDE SEQUENCE</scope>
</reference>
<dbReference type="EMBL" id="CAJNOJ010000024">
    <property type="protein sequence ID" value="CAF0859090.1"/>
    <property type="molecule type" value="Genomic_DNA"/>
</dbReference>
<evidence type="ECO:0000256" key="1">
    <source>
        <dbReference type="ARBA" id="ARBA00006788"/>
    </source>
</evidence>
<keyword evidence="6" id="KW-1185">Reference proteome</keyword>
<evidence type="ECO:0000256" key="3">
    <source>
        <dbReference type="ARBA" id="ARBA00023054"/>
    </source>
</evidence>
<accession>A0A813WLD5</accession>
<evidence type="ECO:0000313" key="7">
    <source>
        <dbReference type="Proteomes" id="UP000663852"/>
    </source>
</evidence>
<dbReference type="PANTHER" id="PTHR12394">
    <property type="entry name" value="ZYGIN"/>
    <property type="match status" value="1"/>
</dbReference>
<dbReference type="Pfam" id="PF07763">
    <property type="entry name" value="FEZ"/>
    <property type="match status" value="1"/>
</dbReference>
<dbReference type="InterPro" id="IPR011680">
    <property type="entry name" value="FEZ"/>
</dbReference>
<evidence type="ECO:0000313" key="5">
    <source>
        <dbReference type="EMBL" id="CAF1448468.1"/>
    </source>
</evidence>
<keyword evidence="2" id="KW-0597">Phosphoprotein</keyword>
<comment type="caution">
    <text evidence="4">The sequence shown here is derived from an EMBL/GenBank/DDBJ whole genome shotgun (WGS) entry which is preliminary data.</text>
</comment>
<evidence type="ECO:0000256" key="2">
    <source>
        <dbReference type="ARBA" id="ARBA00022553"/>
    </source>
</evidence>
<sequence length="338" mass="38926">MSFGINEKQLLYDNPCAPIVKFSYSNNLDDDDDDDDMTDERINSNSSIEILLHPSLENSYKACSLEDLVQSFDQTIHACFPEELAVSKADVIPTPNTWSELVEKLHQSLRQDLKLPHSRTEMTNLQDRYSYEDDIQSIDNLTEDEEEKLREAIVLSKTLPPEPFLTAEQVINKIDFMLKDMTPDSGFCDDLQEGHFTYDVYDLKYQTIASLNQLTDELNDSIRNLSSVLVQELADRDELEDEKEVKNTFISLVLSIQNKRRYYQNEKRQKRRALFGNTNSIEPGTYLTTVIPYDRDHPSCLSLKHIQNLNQILNAINDNSPQVPDLLTKYILKVVCSS</sequence>